<feature type="region of interest" description="Disordered" evidence="1">
    <location>
        <begin position="1722"/>
        <end position="1765"/>
    </location>
</feature>
<keyword evidence="3" id="KW-1185">Reference proteome</keyword>
<feature type="non-terminal residue" evidence="2">
    <location>
        <position position="2261"/>
    </location>
</feature>
<dbReference type="EMBL" id="BSDZ01000080">
    <property type="protein sequence ID" value="GLI69285.1"/>
    <property type="molecule type" value="Genomic_DNA"/>
</dbReference>
<evidence type="ECO:0000313" key="2">
    <source>
        <dbReference type="EMBL" id="GLI69285.1"/>
    </source>
</evidence>
<evidence type="ECO:0000256" key="1">
    <source>
        <dbReference type="SAM" id="MobiDB-lite"/>
    </source>
</evidence>
<feature type="compositionally biased region" description="Polar residues" evidence="1">
    <location>
        <begin position="241"/>
        <end position="257"/>
    </location>
</feature>
<feature type="region of interest" description="Disordered" evidence="1">
    <location>
        <begin position="226"/>
        <end position="266"/>
    </location>
</feature>
<feature type="region of interest" description="Disordered" evidence="1">
    <location>
        <begin position="139"/>
        <end position="195"/>
    </location>
</feature>
<feature type="compositionally biased region" description="Polar residues" evidence="1">
    <location>
        <begin position="1226"/>
        <end position="1238"/>
    </location>
</feature>
<feature type="region of interest" description="Disordered" evidence="1">
    <location>
        <begin position="1176"/>
        <end position="1201"/>
    </location>
</feature>
<feature type="region of interest" description="Disordered" evidence="1">
    <location>
        <begin position="690"/>
        <end position="721"/>
    </location>
</feature>
<feature type="compositionally biased region" description="Gly residues" evidence="1">
    <location>
        <begin position="1118"/>
        <end position="1140"/>
    </location>
</feature>
<organism evidence="2 3">
    <name type="scientific">Volvox africanus</name>
    <dbReference type="NCBI Taxonomy" id="51714"/>
    <lineage>
        <taxon>Eukaryota</taxon>
        <taxon>Viridiplantae</taxon>
        <taxon>Chlorophyta</taxon>
        <taxon>core chlorophytes</taxon>
        <taxon>Chlorophyceae</taxon>
        <taxon>CS clade</taxon>
        <taxon>Chlamydomonadales</taxon>
        <taxon>Volvocaceae</taxon>
        <taxon>Volvox</taxon>
    </lineage>
</organism>
<protein>
    <submittedName>
        <fullName evidence="2">Uncharacterized protein</fullName>
    </submittedName>
</protein>
<feature type="region of interest" description="Disordered" evidence="1">
    <location>
        <begin position="1650"/>
        <end position="1708"/>
    </location>
</feature>
<sequence>MAHTAQYHTYIRCEGNTLLRKLPEEARLSLRYYETVGSLRPFRPLPPLASSRNVITGKQYYYVAVTDWSLYLLSKDNKVEGSVLLEIPWLGIHELDKTEADSNDFMKQDSNKPESIIRSVAISIYPRADMKAITPAILRKAGLSPGQRRRSSASRKPSPARPKQQSEAVAATGSPGRGSGGVETGRASGGGDGGLSDGYGIKRNGAGGTESSGCCGWGSKAAAAAAVVPPSPSPMQAASQHLQEQPPQSFEAQQTTPKAGEPRPMQLQPSDAINQLNSVVPDAQIHNPQWQLNPDQATVPLRVHFVARRMPAGIYPNPQPRQCPDHRLVQYAVKSSPDLNYWDNASNPPHLTVEAGQPSTFCPQLHQMWGQWHQQSGVPTHSTEAVHSYVSAPRAVTYTDPYTGELYDEDWVNAEGSAPYVASAPYCWTGGPSGAKPAQGHRPGQQYMTYTLFRMVPGVPLCEAIERPSSDPAALQLSYTTTASTAARVGTALSPQLPSDRRESLFGTLRRRGEDGATTQASSAIAFTRTLPIMHSRPHDQRGGGSLSSSLRGPRKDAELYQAVEAGMRQHEESMRQQPRPQLVVQAVQPLGQMGMGSADDNGAGRGVGYAPSARPPSTSPSAGPVAQNRLSISLRPYLTGAAAGAGTAAASLRRSSLTFTPPSRTAQPQEDLLEAATTQRPHVQHQVPLQPAPVAGPTAAVATAQQTPSKGSAAAATATPWRREISKGPYRAIASAVDDDGDGLFPTVTRKGRRSRNLPPEYGSFQLPFYPSCQPAMVSALSHSGAASGVGGGNGGVSLPIAVEEPLVQLGEQVLRRQLRARPRTLWEVHERQEKARWMSEKRQNGASGASSGGGVVDGKDGVDDGGPLHDDENETAEEEYEDFWIADPDDDELSPEDHALSEYRLILVTIERKSNLFFHIQRAWIGAHMRLALTEAAVRGMPLWYAPAFVPRRLVVDMPALVYGSSDNGAHHETVRLENSELPEVRGSPDAAHQALQYFSEAGVLSRVLGSAAQAAGAAGALELFPGDSPVLYGMQPSGSLFDLNSALSPAPTLEDLSARISNLSPIPSASPSRKSLMQLGSLLAAAGRVSGSRPSPAGGPTAGQAHLNRHTSGLSVGGGGSGGGGTSASGGGGTTSGGGINSNELALSVSVSSAFLSLYDAQRSRRQDRLANALGSQGSPSQTPPQPADPHQRAGLVAPPRIRTAYLVDDGNEMGAVWNVSGRSNATSQQVQQRDGSGGGGGGLPIGGIESRRTSRRLISWHPTVTVEGPDERSPSQPPLSRDAWQPQPQSRQQTQPQLTAQPAQRQSVSSNLQAAVSIAAAANLAAERYGADVDAREARSFYGEVEEAMRWGCSLFDEGDAKLIQEIILERAFSQTPGARKLSKCFFNSRVVFSFILSRLYAWGAICAMFSSSTPIRYRSPKTDNAVQDSALAPRSGTHLGVRQSRVAALPKEVRRSQDGGGGDCGGNDSRTRTRMAPVAASTEHKPHGGDCVSRTMERVVAGPASSIVAGVAADISGRQTPADFYRVSYDLTGTISSSFSRLVDSKPSPARASSPGRQQIRQQQQYRDQKGPSYEMHALAEKAATDDADVVEPASDVPRAEGWASRGEIGGGGGGERGARVWWEGGVLVDRSLFTGPLAEAVEDGGPAAAATGPWVRLQRSPDPRGISGSGGGSGGGSGNRLPRSPNMERGDGGGTIGGGGTGEQYASFTFAVPARPSSVPSSGSYAASDMPSGEVPPLVPSPEPAASGETPFKPRPKASALDQAVELEEERAFFQRLHNNRTWAMFSRGAQRHRHLLRRLGLNPTEPTSIRATVETLAEIVQLQQQRAGQGPVGQRCPAPGTQAPPTLSPDPLSLSPLDEAPFLFVLQHQQLHGNGYGGADGGGMAASEVLDVLTGRMARAEAQLRSNLFGDILDNGDGSGGGGRRSSMMSGMRAAYLRSIMQAKTEPTEELLGGPAVELWERLVGRLAARLAHKRVKRLLFWVQQELAFSEGCEDRMNWLSDVLVESDPDEPPELDWSFARCSRTLVALVTQLADPNPPERVEGRYPPEVPPIKPQNATDMMYWIRYEIKSYSLDWSVGILYEMAGLSEEAQAVGRYEQEDIVLQVMRQLPTELLHQLVRRMFLRLACFVMGYAELYGVARQQSLAALVVAFRYGSVLLVLVRSIQSCAEVLADEFFLELYYLFRTQEVQDQLREVRGGNDALLAESTQHLFEGVLQCIGETAMLHGPGGAAGAQSVGHITNRAAFTKMPGRLT</sequence>
<feature type="compositionally biased region" description="Low complexity" evidence="1">
    <location>
        <begin position="693"/>
        <end position="709"/>
    </location>
</feature>
<feature type="compositionally biased region" description="Low complexity" evidence="1">
    <location>
        <begin position="226"/>
        <end position="240"/>
    </location>
</feature>
<accession>A0ABQ5SH53</accession>
<proteinExistence type="predicted"/>
<feature type="region of interest" description="Disordered" evidence="1">
    <location>
        <begin position="1831"/>
        <end position="1857"/>
    </location>
</feature>
<feature type="region of interest" description="Disordered" evidence="1">
    <location>
        <begin position="1455"/>
        <end position="1497"/>
    </location>
</feature>
<feature type="region of interest" description="Disordered" evidence="1">
    <location>
        <begin position="1226"/>
        <end position="1310"/>
    </location>
</feature>
<feature type="compositionally biased region" description="Low complexity" evidence="1">
    <location>
        <begin position="1722"/>
        <end position="1734"/>
    </location>
</feature>
<feature type="compositionally biased region" description="Gly residues" evidence="1">
    <location>
        <begin position="1673"/>
        <end position="1684"/>
    </location>
</feature>
<evidence type="ECO:0000313" key="3">
    <source>
        <dbReference type="Proteomes" id="UP001165090"/>
    </source>
</evidence>
<gene>
    <name evidence="2" type="ORF">VaNZ11_013868</name>
</gene>
<dbReference type="Proteomes" id="UP001165090">
    <property type="component" value="Unassembled WGS sequence"/>
</dbReference>
<feature type="compositionally biased region" description="Low complexity" evidence="1">
    <location>
        <begin position="154"/>
        <end position="163"/>
    </location>
</feature>
<comment type="caution">
    <text evidence="2">The sequence shown here is derived from an EMBL/GenBank/DDBJ whole genome shotgun (WGS) entry which is preliminary data.</text>
</comment>
<feature type="compositionally biased region" description="Gly residues" evidence="1">
    <location>
        <begin position="1698"/>
        <end position="1708"/>
    </location>
</feature>
<name>A0ABQ5SH53_9CHLO</name>
<feature type="region of interest" description="Disordered" evidence="1">
    <location>
        <begin position="838"/>
        <end position="880"/>
    </location>
</feature>
<feature type="compositionally biased region" description="Low complexity" evidence="1">
    <location>
        <begin position="1289"/>
        <end position="1310"/>
    </location>
</feature>
<feature type="compositionally biased region" description="Low complexity" evidence="1">
    <location>
        <begin position="1562"/>
        <end position="1571"/>
    </location>
</feature>
<feature type="region of interest" description="Disordered" evidence="1">
    <location>
        <begin position="1545"/>
        <end position="1622"/>
    </location>
</feature>
<feature type="region of interest" description="Disordered" evidence="1">
    <location>
        <begin position="1090"/>
        <end position="1140"/>
    </location>
</feature>
<feature type="compositionally biased region" description="Gly residues" evidence="1">
    <location>
        <begin position="175"/>
        <end position="195"/>
    </location>
</feature>
<feature type="region of interest" description="Disordered" evidence="1">
    <location>
        <begin position="511"/>
        <end position="555"/>
    </location>
</feature>
<reference evidence="2 3" key="1">
    <citation type="journal article" date="2023" name="IScience">
        <title>Expanded male sex-determining region conserved during the evolution of homothallism in the green alga Volvox.</title>
        <authorList>
            <person name="Yamamoto K."/>
            <person name="Matsuzaki R."/>
            <person name="Mahakham W."/>
            <person name="Heman W."/>
            <person name="Sekimoto H."/>
            <person name="Kawachi M."/>
            <person name="Minakuchi Y."/>
            <person name="Toyoda A."/>
            <person name="Nozaki H."/>
        </authorList>
    </citation>
    <scope>NUCLEOTIDE SEQUENCE [LARGE SCALE GENOMIC DNA]</scope>
    <source>
        <strain evidence="2 3">NIES-4468</strain>
    </source>
</reference>
<feature type="region of interest" description="Disordered" evidence="1">
    <location>
        <begin position="593"/>
        <end position="626"/>
    </location>
</feature>
<feature type="compositionally biased region" description="Gly residues" evidence="1">
    <location>
        <begin position="1239"/>
        <end position="1249"/>
    </location>
</feature>
<feature type="compositionally biased region" description="Basic and acidic residues" evidence="1">
    <location>
        <begin position="859"/>
        <end position="872"/>
    </location>
</feature>